<feature type="compositionally biased region" description="Polar residues" evidence="1">
    <location>
        <begin position="38"/>
        <end position="51"/>
    </location>
</feature>
<evidence type="ECO:0000256" key="1">
    <source>
        <dbReference type="SAM" id="MobiDB-lite"/>
    </source>
</evidence>
<organism evidence="2 3">
    <name type="scientific">Pleurotus eryngii</name>
    <name type="common">Boletus of the steppes</name>
    <dbReference type="NCBI Taxonomy" id="5323"/>
    <lineage>
        <taxon>Eukaryota</taxon>
        <taxon>Fungi</taxon>
        <taxon>Dikarya</taxon>
        <taxon>Basidiomycota</taxon>
        <taxon>Agaricomycotina</taxon>
        <taxon>Agaricomycetes</taxon>
        <taxon>Agaricomycetidae</taxon>
        <taxon>Agaricales</taxon>
        <taxon>Pleurotineae</taxon>
        <taxon>Pleurotaceae</taxon>
        <taxon>Pleurotus</taxon>
    </lineage>
</organism>
<proteinExistence type="predicted"/>
<sequence>MKFLQYIQRPAPHNLKVDVDAGYPPMSLGEADAKFPDSATSGLPPSPTRENPGQVFPKSDPSPAPPARESTVGNNQFIGNPFLIRSALQKLDQAIREVVDLLENEEQAVGGSAEEDTFVHKLKSWKMELAQVRGNHGSGGSHQEAMSVPPETEGGMFTD</sequence>
<accession>A0A9P6A0I4</accession>
<reference evidence="2" key="1">
    <citation type="submission" date="2020-11" db="EMBL/GenBank/DDBJ databases">
        <authorList>
            <consortium name="DOE Joint Genome Institute"/>
            <person name="Ahrendt S."/>
            <person name="Riley R."/>
            <person name="Andreopoulos W."/>
            <person name="Labutti K."/>
            <person name="Pangilinan J."/>
            <person name="Ruiz-Duenas F.J."/>
            <person name="Barrasa J.M."/>
            <person name="Sanchez-Garcia M."/>
            <person name="Camarero S."/>
            <person name="Miyauchi S."/>
            <person name="Serrano A."/>
            <person name="Linde D."/>
            <person name="Babiker R."/>
            <person name="Drula E."/>
            <person name="Ayuso-Fernandez I."/>
            <person name="Pacheco R."/>
            <person name="Padilla G."/>
            <person name="Ferreira P."/>
            <person name="Barriuso J."/>
            <person name="Kellner H."/>
            <person name="Castanera R."/>
            <person name="Alfaro M."/>
            <person name="Ramirez L."/>
            <person name="Pisabarro A.G."/>
            <person name="Kuo A."/>
            <person name="Tritt A."/>
            <person name="Lipzen A."/>
            <person name="He G."/>
            <person name="Yan M."/>
            <person name="Ng V."/>
            <person name="Cullen D."/>
            <person name="Martin F."/>
            <person name="Rosso M.-N."/>
            <person name="Henrissat B."/>
            <person name="Hibbett D."/>
            <person name="Martinez A.T."/>
            <person name="Grigoriev I.V."/>
        </authorList>
    </citation>
    <scope>NUCLEOTIDE SEQUENCE</scope>
    <source>
        <strain evidence="2">ATCC 90797</strain>
    </source>
</reference>
<dbReference type="AlphaFoldDB" id="A0A9P6A0I4"/>
<feature type="region of interest" description="Disordered" evidence="1">
    <location>
        <begin position="134"/>
        <end position="159"/>
    </location>
</feature>
<dbReference type="OrthoDB" id="2560792at2759"/>
<name>A0A9P6A0I4_PLEER</name>
<evidence type="ECO:0000313" key="3">
    <source>
        <dbReference type="Proteomes" id="UP000807025"/>
    </source>
</evidence>
<dbReference type="Proteomes" id="UP000807025">
    <property type="component" value="Unassembled WGS sequence"/>
</dbReference>
<evidence type="ECO:0000313" key="2">
    <source>
        <dbReference type="EMBL" id="KAF9497374.1"/>
    </source>
</evidence>
<comment type="caution">
    <text evidence="2">The sequence shown here is derived from an EMBL/GenBank/DDBJ whole genome shotgun (WGS) entry which is preliminary data.</text>
</comment>
<protein>
    <submittedName>
        <fullName evidence="2">Uncharacterized protein</fullName>
    </submittedName>
</protein>
<keyword evidence="3" id="KW-1185">Reference proteome</keyword>
<dbReference type="EMBL" id="MU154544">
    <property type="protein sequence ID" value="KAF9497374.1"/>
    <property type="molecule type" value="Genomic_DNA"/>
</dbReference>
<feature type="region of interest" description="Disordered" evidence="1">
    <location>
        <begin position="15"/>
        <end position="74"/>
    </location>
</feature>
<gene>
    <name evidence="2" type="ORF">BDN71DRAFT_1444845</name>
</gene>